<evidence type="ECO:0000313" key="1">
    <source>
        <dbReference type="EMBL" id="CAB4005692.1"/>
    </source>
</evidence>
<gene>
    <name evidence="1" type="ORF">PACLA_8A084772</name>
</gene>
<dbReference type="InterPro" id="IPR000906">
    <property type="entry name" value="ZU5_dom"/>
</dbReference>
<sequence length="588" mass="66784">MAFKEAFEAFSKESCIADKILAAKLMIISVIFSNLTKPEAAVLRCLHSLQELHDLDAIREEFSSLDREETKTTYLKKEESVEIVKSVLKINKILFEFVRMSLKPPPTVEEWPATIKLMDEQIYNPLIDGRLSEERLIDTGMALNLHDIVEDDNKVKDPITDVTEFGVIESSGQTPDNSITVNKEGGCFRVPVASAFLLFPPNAVEEKVTLKCSRVKYKECEVKPRDGELFVSRILKIEPEGVTFKKPVTVLVSHSANEDQDFLHFYELIVENLIPTGCQELKTERISFIEDVPKQISNEEILRDYLPFAKATIHETCTLVAATRVRSDQILIPTNRSYSFSKQYGDNAELKITFPADITKKILILKVQLFPADAVVKKDIRLDKNIICAPVIRVSGQKTPFLKAVDVELTYSHNDVANIKDKFLSVRKTIQFTTDYGLLLRSQEENESVSKWLNLNESNKVYIERPRKDQLKFSFSVEHFSDIHPVVDMSEPSTVSPRDGGRVVRDGGVVDMKNQACYDAYVWAVHKTGIIPKTLHSLLAPKQARRDLYDQLKVNGVRFMHRLNCGEPVFFCVPMSDSDHLPLKDNTL</sequence>
<dbReference type="OrthoDB" id="676979at2759"/>
<dbReference type="PROSITE" id="PS51145">
    <property type="entry name" value="ZU5"/>
    <property type="match status" value="1"/>
</dbReference>
<accession>A0A6S7IIP3</accession>
<dbReference type="AlphaFoldDB" id="A0A6S7IIP3"/>
<dbReference type="Proteomes" id="UP001152795">
    <property type="component" value="Unassembled WGS sequence"/>
</dbReference>
<feature type="non-terminal residue" evidence="1">
    <location>
        <position position="588"/>
    </location>
</feature>
<dbReference type="Pfam" id="PF00791">
    <property type="entry name" value="ZU5"/>
    <property type="match status" value="1"/>
</dbReference>
<proteinExistence type="predicted"/>
<evidence type="ECO:0000313" key="2">
    <source>
        <dbReference type="Proteomes" id="UP001152795"/>
    </source>
</evidence>
<comment type="caution">
    <text evidence="1">The sequence shown here is derived from an EMBL/GenBank/DDBJ whole genome shotgun (WGS) entry which is preliminary data.</text>
</comment>
<organism evidence="1 2">
    <name type="scientific">Paramuricea clavata</name>
    <name type="common">Red gorgonian</name>
    <name type="synonym">Violescent sea-whip</name>
    <dbReference type="NCBI Taxonomy" id="317549"/>
    <lineage>
        <taxon>Eukaryota</taxon>
        <taxon>Metazoa</taxon>
        <taxon>Cnidaria</taxon>
        <taxon>Anthozoa</taxon>
        <taxon>Octocorallia</taxon>
        <taxon>Malacalcyonacea</taxon>
        <taxon>Plexauridae</taxon>
        <taxon>Paramuricea</taxon>
    </lineage>
</organism>
<dbReference type="Gene3D" id="2.60.220.30">
    <property type="match status" value="2"/>
</dbReference>
<dbReference type="EMBL" id="CACRXK020005278">
    <property type="protein sequence ID" value="CAB4005692.1"/>
    <property type="molecule type" value="Genomic_DNA"/>
</dbReference>
<reference evidence="1" key="1">
    <citation type="submission" date="2020-04" db="EMBL/GenBank/DDBJ databases">
        <authorList>
            <person name="Alioto T."/>
            <person name="Alioto T."/>
            <person name="Gomez Garrido J."/>
        </authorList>
    </citation>
    <scope>NUCLEOTIDE SEQUENCE</scope>
    <source>
        <strain evidence="1">A484AB</strain>
    </source>
</reference>
<protein>
    <submittedName>
        <fullName evidence="1">P53-induced death domain-containing 1</fullName>
    </submittedName>
</protein>
<name>A0A6S7IIP3_PARCT</name>
<keyword evidence="2" id="KW-1185">Reference proteome</keyword>